<comment type="domain">
    <text evidence="6">The N-terminal region contains the highly conserved SGGXDS motif, predicted to be a P-loop motif involved in ATP binding.</text>
</comment>
<dbReference type="Gene3D" id="3.40.50.620">
    <property type="entry name" value="HUPs"/>
    <property type="match status" value="1"/>
</dbReference>
<keyword evidence="2 6" id="KW-0819">tRNA processing</keyword>
<protein>
    <recommendedName>
        <fullName evidence="6">tRNA(Ile)-lysidine synthase</fullName>
        <ecNumber evidence="6">6.3.4.19</ecNumber>
    </recommendedName>
    <alternativeName>
        <fullName evidence="6">tRNA(Ile)-2-lysyl-cytidine synthase</fullName>
    </alternativeName>
    <alternativeName>
        <fullName evidence="6">tRNA(Ile)-lysidine synthetase</fullName>
    </alternativeName>
</protein>
<dbReference type="EC" id="6.3.4.19" evidence="6"/>
<dbReference type="SUPFAM" id="SSF52402">
    <property type="entry name" value="Adenine nucleotide alpha hydrolases-like"/>
    <property type="match status" value="1"/>
</dbReference>
<evidence type="ECO:0000256" key="1">
    <source>
        <dbReference type="ARBA" id="ARBA00022598"/>
    </source>
</evidence>
<keyword evidence="3 6" id="KW-0547">Nucleotide-binding</keyword>
<dbReference type="InterPro" id="IPR011063">
    <property type="entry name" value="TilS/TtcA_N"/>
</dbReference>
<comment type="similarity">
    <text evidence="6">Belongs to the tRNA(Ile)-lysidine synthase family.</text>
</comment>
<keyword evidence="1 6" id="KW-0436">Ligase</keyword>
<evidence type="ECO:0000313" key="9">
    <source>
        <dbReference type="Proteomes" id="UP001247754"/>
    </source>
</evidence>
<gene>
    <name evidence="6 8" type="primary">tilS</name>
    <name evidence="8" type="ORF">RGD00_15755</name>
</gene>
<organism evidence="8 9">
    <name type="scientific">Ruixingdingia sedimenti</name>
    <dbReference type="NCBI Taxonomy" id="3073604"/>
    <lineage>
        <taxon>Bacteria</taxon>
        <taxon>Pseudomonadati</taxon>
        <taxon>Pseudomonadota</taxon>
        <taxon>Alphaproteobacteria</taxon>
        <taxon>Rhodobacterales</taxon>
        <taxon>Paracoccaceae</taxon>
        <taxon>Ruixingdingia</taxon>
    </lineage>
</organism>
<dbReference type="InterPro" id="IPR012795">
    <property type="entry name" value="tRNA_Ile_lys_synt_N"/>
</dbReference>
<dbReference type="InterPro" id="IPR012094">
    <property type="entry name" value="tRNA_Ile_lys_synt"/>
</dbReference>
<dbReference type="EMBL" id="JAVKPH010000020">
    <property type="protein sequence ID" value="MDR5654069.1"/>
    <property type="molecule type" value="Genomic_DNA"/>
</dbReference>
<dbReference type="HAMAP" id="MF_01161">
    <property type="entry name" value="tRNA_Ile_lys_synt"/>
    <property type="match status" value="1"/>
</dbReference>
<evidence type="ECO:0000256" key="2">
    <source>
        <dbReference type="ARBA" id="ARBA00022694"/>
    </source>
</evidence>
<evidence type="ECO:0000259" key="7">
    <source>
        <dbReference type="Pfam" id="PF01171"/>
    </source>
</evidence>
<feature type="binding site" evidence="6">
    <location>
        <begin position="26"/>
        <end position="31"/>
    </location>
    <ligand>
        <name>ATP</name>
        <dbReference type="ChEBI" id="CHEBI:30616"/>
    </ligand>
</feature>
<comment type="caution">
    <text evidence="8">The sequence shown here is derived from an EMBL/GenBank/DDBJ whole genome shotgun (WGS) entry which is preliminary data.</text>
</comment>
<evidence type="ECO:0000313" key="8">
    <source>
        <dbReference type="EMBL" id="MDR5654069.1"/>
    </source>
</evidence>
<sequence length="409" mass="41986">MTPGGPELAAHLRAALGPGPVGVAVSGGGDSVALLHLAVRAGIAVQAVTVDHGLRAEAAAEAAEVARACAALGVPHDILRWQWDGRGNLQDAARRARQALIADWARGRGLGAVALAHTADDQAETLLMELARRAGVDGLSGMAECRRAAGVDWLRPLLGVTRAALRGWLAAEGIGWADDPTNADPRYARVRMRRALAGLGPVGIDAAGLSAVAGHLQAARAALAWHAEAAARRIAGVEAGDVVIDRAALAALPDETRRRILRAALVWIASAEYGPRAPALARAEAAALAGRAATLAGCRLLPGGPRLRITREARAVAATVTPTDALWDGRWRFEGPHSNGLTLRALGPAGLAACPDWRAGGLPRASLLAAPAVWRGEVLVAAPLAGRPAGWRAAPLGGADGFFSALLSH</sequence>
<dbReference type="Pfam" id="PF01171">
    <property type="entry name" value="ATP_bind_3"/>
    <property type="match status" value="1"/>
</dbReference>
<dbReference type="PANTHER" id="PTHR43033">
    <property type="entry name" value="TRNA(ILE)-LYSIDINE SYNTHASE-RELATED"/>
    <property type="match status" value="1"/>
</dbReference>
<dbReference type="PANTHER" id="PTHR43033:SF1">
    <property type="entry name" value="TRNA(ILE)-LYSIDINE SYNTHASE-RELATED"/>
    <property type="match status" value="1"/>
</dbReference>
<evidence type="ECO:0000256" key="3">
    <source>
        <dbReference type="ARBA" id="ARBA00022741"/>
    </source>
</evidence>
<evidence type="ECO:0000256" key="5">
    <source>
        <dbReference type="ARBA" id="ARBA00048539"/>
    </source>
</evidence>
<comment type="catalytic activity">
    <reaction evidence="5 6">
        <text>cytidine(34) in tRNA(Ile2) + L-lysine + ATP = lysidine(34) in tRNA(Ile2) + AMP + diphosphate + H(+)</text>
        <dbReference type="Rhea" id="RHEA:43744"/>
        <dbReference type="Rhea" id="RHEA-COMP:10625"/>
        <dbReference type="Rhea" id="RHEA-COMP:10670"/>
        <dbReference type="ChEBI" id="CHEBI:15378"/>
        <dbReference type="ChEBI" id="CHEBI:30616"/>
        <dbReference type="ChEBI" id="CHEBI:32551"/>
        <dbReference type="ChEBI" id="CHEBI:33019"/>
        <dbReference type="ChEBI" id="CHEBI:82748"/>
        <dbReference type="ChEBI" id="CHEBI:83665"/>
        <dbReference type="ChEBI" id="CHEBI:456215"/>
        <dbReference type="EC" id="6.3.4.19"/>
    </reaction>
</comment>
<dbReference type="NCBIfam" id="TIGR02432">
    <property type="entry name" value="lysidine_TilS_N"/>
    <property type="match status" value="1"/>
</dbReference>
<comment type="function">
    <text evidence="6">Ligates lysine onto the cytidine present at position 34 of the AUA codon-specific tRNA(Ile) that contains the anticodon CAU, in an ATP-dependent manner. Cytidine is converted to lysidine, thus changing the amino acid specificity of the tRNA from methionine to isoleucine.</text>
</comment>
<dbReference type="CDD" id="cd01992">
    <property type="entry name" value="TilS_N"/>
    <property type="match status" value="1"/>
</dbReference>
<dbReference type="InterPro" id="IPR014729">
    <property type="entry name" value="Rossmann-like_a/b/a_fold"/>
</dbReference>
<accession>A0ABU1FC94</accession>
<dbReference type="Proteomes" id="UP001247754">
    <property type="component" value="Unassembled WGS sequence"/>
</dbReference>
<evidence type="ECO:0000256" key="6">
    <source>
        <dbReference type="HAMAP-Rule" id="MF_01161"/>
    </source>
</evidence>
<reference evidence="8 9" key="1">
    <citation type="submission" date="2023-09" db="EMBL/GenBank/DDBJ databases">
        <title>Xinfangfangia sedmenti sp. nov., isolated the sedment.</title>
        <authorList>
            <person name="Xu L."/>
        </authorList>
    </citation>
    <scope>NUCLEOTIDE SEQUENCE [LARGE SCALE GENOMIC DNA]</scope>
    <source>
        <strain evidence="8 9">LG-4</strain>
    </source>
</reference>
<feature type="domain" description="tRNA(Ile)-lysidine/2-thiocytidine synthase N-terminal" evidence="7">
    <location>
        <begin position="22"/>
        <end position="194"/>
    </location>
</feature>
<proteinExistence type="inferred from homology"/>
<dbReference type="GO" id="GO:0032267">
    <property type="term" value="F:tRNA(Ile)-lysidine synthase activity"/>
    <property type="evidence" value="ECO:0007669"/>
    <property type="project" value="UniProtKB-EC"/>
</dbReference>
<keyword evidence="4 6" id="KW-0067">ATP-binding</keyword>
<keyword evidence="9" id="KW-1185">Reference proteome</keyword>
<keyword evidence="6" id="KW-0963">Cytoplasm</keyword>
<name>A0ABU1FC94_9RHOB</name>
<comment type="subcellular location">
    <subcellularLocation>
        <location evidence="6">Cytoplasm</location>
    </subcellularLocation>
</comment>
<evidence type="ECO:0000256" key="4">
    <source>
        <dbReference type="ARBA" id="ARBA00022840"/>
    </source>
</evidence>